<keyword evidence="2" id="KW-0812">Transmembrane</keyword>
<organism evidence="3 4">
    <name type="scientific">Amycolatopsis saalfeldensis</name>
    <dbReference type="NCBI Taxonomy" id="394193"/>
    <lineage>
        <taxon>Bacteria</taxon>
        <taxon>Bacillati</taxon>
        <taxon>Actinomycetota</taxon>
        <taxon>Actinomycetes</taxon>
        <taxon>Pseudonocardiales</taxon>
        <taxon>Pseudonocardiaceae</taxon>
        <taxon>Amycolatopsis</taxon>
    </lineage>
</organism>
<evidence type="ECO:0000313" key="3">
    <source>
        <dbReference type="EMBL" id="SEP48625.1"/>
    </source>
</evidence>
<evidence type="ECO:0000313" key="4">
    <source>
        <dbReference type="Proteomes" id="UP000198582"/>
    </source>
</evidence>
<proteinExistence type="predicted"/>
<feature type="region of interest" description="Disordered" evidence="1">
    <location>
        <begin position="74"/>
        <end position="101"/>
    </location>
</feature>
<dbReference type="Proteomes" id="UP000198582">
    <property type="component" value="Unassembled WGS sequence"/>
</dbReference>
<dbReference type="STRING" id="394193.SAMN04489732_11290"/>
<evidence type="ECO:0000256" key="2">
    <source>
        <dbReference type="SAM" id="Phobius"/>
    </source>
</evidence>
<gene>
    <name evidence="3" type="ORF">SAMN04489732_11290</name>
</gene>
<feature type="transmembrane region" description="Helical" evidence="2">
    <location>
        <begin position="6"/>
        <end position="24"/>
    </location>
</feature>
<keyword evidence="2" id="KW-0472">Membrane</keyword>
<dbReference type="InterPro" id="IPR045645">
    <property type="entry name" value="DUF6403"/>
</dbReference>
<reference evidence="3 4" key="1">
    <citation type="submission" date="2016-10" db="EMBL/GenBank/DDBJ databases">
        <authorList>
            <person name="de Groot N.N."/>
        </authorList>
    </citation>
    <scope>NUCLEOTIDE SEQUENCE [LARGE SCALE GENOMIC DNA]</scope>
    <source>
        <strain evidence="3 4">DSM 44993</strain>
    </source>
</reference>
<dbReference type="Pfam" id="PF19941">
    <property type="entry name" value="DUF6403"/>
    <property type="match status" value="1"/>
</dbReference>
<dbReference type="RefSeq" id="WP_091620856.1">
    <property type="nucleotide sequence ID" value="NZ_FOEF01000012.1"/>
</dbReference>
<keyword evidence="4" id="KW-1185">Reference proteome</keyword>
<evidence type="ECO:0000256" key="1">
    <source>
        <dbReference type="SAM" id="MobiDB-lite"/>
    </source>
</evidence>
<keyword evidence="2" id="KW-1133">Transmembrane helix</keyword>
<sequence length="101" mass="10798">MSWWIWVAAAIVLVSAGYAVVALPRQRERKAQLRTAWAAARTALERAAISRDAASGEHPEAEQLLARATALAAEGGGPGAAETVREQARHADKLWQEAARG</sequence>
<dbReference type="EMBL" id="FOEF01000012">
    <property type="protein sequence ID" value="SEP48625.1"/>
    <property type="molecule type" value="Genomic_DNA"/>
</dbReference>
<feature type="compositionally biased region" description="Basic and acidic residues" evidence="1">
    <location>
        <begin position="83"/>
        <end position="101"/>
    </location>
</feature>
<protein>
    <submittedName>
        <fullName evidence="3">Uncharacterized protein</fullName>
    </submittedName>
</protein>
<dbReference type="AlphaFoldDB" id="A0A1H8Y900"/>
<name>A0A1H8Y900_9PSEU</name>
<accession>A0A1H8Y900</accession>